<feature type="region of interest" description="Disordered" evidence="1">
    <location>
        <begin position="507"/>
        <end position="647"/>
    </location>
</feature>
<dbReference type="InterPro" id="IPR029005">
    <property type="entry name" value="LIM-bd/SEUSS"/>
</dbReference>
<dbReference type="Pfam" id="PF01803">
    <property type="entry name" value="LIM_bind"/>
    <property type="match status" value="1"/>
</dbReference>
<dbReference type="PANTHER" id="PTHR10378">
    <property type="entry name" value="LIM DOMAIN-BINDING PROTEIN"/>
    <property type="match status" value="1"/>
</dbReference>
<feature type="compositionally biased region" description="Low complexity" evidence="1">
    <location>
        <begin position="198"/>
        <end position="229"/>
    </location>
</feature>
<evidence type="ECO:0000313" key="3">
    <source>
        <dbReference type="Proteomes" id="UP000800094"/>
    </source>
</evidence>
<sequence length="647" mass="70916">MQQHRNAQQQAALMRQQQQQQQMLAQQNGMQMGFPNQMGNMGPQQMAALQQNMGQPFVQLPPHLRQQMQQQQAMQQQQQQQTSNPQQAAAIAHAQQQALQAQAQAHAQQAQHSQPPQMQQQQAIAMQHAQSQQSNHSQSGNQGPPATSQPPQGPLRPPSAMSHQASPARQPTPQQPQQSGPQPPQQTPAPNQPPNMPQQPTQQPQNQPQMQQRNPAMASQQAQAQAAQAANAANAARLAMMRQPPPTSGHGTLKLMLFVDQLGKFNVSRGPDVNAIGHWQGFVDKFFSDSGSFIHVICSATSERTKLFEIVYAAMPRYFYTQFNTEVENLQITLDGAAEKTSPTETKVTCERAKFIYTYKNQCQVVCQGKLTAFWAGSEKMEWLQFESQGHQQYLPRSLLESLFEEPPINPLSLTQSPRLNKSSAKQKQQQQRAAQVPQELVITQSKLPSAGITDWGLPPALQSYLEIYETMNNMTSLMAHYLDNPALPPATAMNNWCQMMSTSQGIAGQNPNQMQGGNMPPNQGMPHPPQPGMPPGARTPSGMGQPGMPPNQQFMSPAMQNALLPNGNMSSPHLMHTPSPASHPMVTQHSQSSNTASVSTSPNVNAKRRRSTAKMDGDDGGGDVNGAPKIKQSPRVGGNKRVKANN</sequence>
<gene>
    <name evidence="2" type="ORF">BU26DRAFT_29614</name>
</gene>
<name>A0A6A6J1Q6_9PLEO</name>
<feature type="compositionally biased region" description="Pro residues" evidence="1">
    <location>
        <begin position="181"/>
        <end position="197"/>
    </location>
</feature>
<dbReference type="RefSeq" id="XP_033691809.1">
    <property type="nucleotide sequence ID" value="XM_033821713.1"/>
</dbReference>
<feature type="compositionally biased region" description="Low complexity" evidence="1">
    <location>
        <begin position="422"/>
        <end position="436"/>
    </location>
</feature>
<dbReference type="Proteomes" id="UP000800094">
    <property type="component" value="Unassembled WGS sequence"/>
</dbReference>
<feature type="compositionally biased region" description="Polar residues" evidence="1">
    <location>
        <begin position="412"/>
        <end position="421"/>
    </location>
</feature>
<feature type="compositionally biased region" description="Low complexity" evidence="1">
    <location>
        <begin position="164"/>
        <end position="180"/>
    </location>
</feature>
<feature type="compositionally biased region" description="Low complexity" evidence="1">
    <location>
        <begin position="66"/>
        <end position="143"/>
    </location>
</feature>
<evidence type="ECO:0000313" key="2">
    <source>
        <dbReference type="EMBL" id="KAF2256805.1"/>
    </source>
</evidence>
<keyword evidence="3" id="KW-1185">Reference proteome</keyword>
<accession>A0A6A6J1Q6</accession>
<dbReference type="AlphaFoldDB" id="A0A6A6J1Q6"/>
<proteinExistence type="predicted"/>
<dbReference type="EMBL" id="ML987189">
    <property type="protein sequence ID" value="KAF2256805.1"/>
    <property type="molecule type" value="Genomic_DNA"/>
</dbReference>
<feature type="compositionally biased region" description="Polar residues" evidence="1">
    <location>
        <begin position="551"/>
        <end position="560"/>
    </location>
</feature>
<feature type="compositionally biased region" description="Low complexity" evidence="1">
    <location>
        <begin position="591"/>
        <end position="606"/>
    </location>
</feature>
<organism evidence="2 3">
    <name type="scientific">Trematosphaeria pertusa</name>
    <dbReference type="NCBI Taxonomy" id="390896"/>
    <lineage>
        <taxon>Eukaryota</taxon>
        <taxon>Fungi</taxon>
        <taxon>Dikarya</taxon>
        <taxon>Ascomycota</taxon>
        <taxon>Pezizomycotina</taxon>
        <taxon>Dothideomycetes</taxon>
        <taxon>Pleosporomycetidae</taxon>
        <taxon>Pleosporales</taxon>
        <taxon>Massarineae</taxon>
        <taxon>Trematosphaeriaceae</taxon>
        <taxon>Trematosphaeria</taxon>
    </lineage>
</organism>
<feature type="region of interest" description="Disordered" evidence="1">
    <location>
        <begin position="411"/>
        <end position="438"/>
    </location>
</feature>
<evidence type="ECO:0008006" key="4">
    <source>
        <dbReference type="Google" id="ProtNLM"/>
    </source>
</evidence>
<protein>
    <recommendedName>
        <fullName evidence="4">LIM-domain binding protein-domain-containing protein</fullName>
    </recommendedName>
</protein>
<reference evidence="2" key="1">
    <citation type="journal article" date="2020" name="Stud. Mycol.">
        <title>101 Dothideomycetes genomes: a test case for predicting lifestyles and emergence of pathogens.</title>
        <authorList>
            <person name="Haridas S."/>
            <person name="Albert R."/>
            <person name="Binder M."/>
            <person name="Bloem J."/>
            <person name="Labutti K."/>
            <person name="Salamov A."/>
            <person name="Andreopoulos B."/>
            <person name="Baker S."/>
            <person name="Barry K."/>
            <person name="Bills G."/>
            <person name="Bluhm B."/>
            <person name="Cannon C."/>
            <person name="Castanera R."/>
            <person name="Culley D."/>
            <person name="Daum C."/>
            <person name="Ezra D."/>
            <person name="Gonzalez J."/>
            <person name="Henrissat B."/>
            <person name="Kuo A."/>
            <person name="Liang C."/>
            <person name="Lipzen A."/>
            <person name="Lutzoni F."/>
            <person name="Magnuson J."/>
            <person name="Mondo S."/>
            <person name="Nolan M."/>
            <person name="Ohm R."/>
            <person name="Pangilinan J."/>
            <person name="Park H.-J."/>
            <person name="Ramirez L."/>
            <person name="Alfaro M."/>
            <person name="Sun H."/>
            <person name="Tritt A."/>
            <person name="Yoshinaga Y."/>
            <person name="Zwiers L.-H."/>
            <person name="Turgeon B."/>
            <person name="Goodwin S."/>
            <person name="Spatafora J."/>
            <person name="Crous P."/>
            <person name="Grigoriev I."/>
        </authorList>
    </citation>
    <scope>NUCLEOTIDE SEQUENCE</scope>
    <source>
        <strain evidence="2">CBS 122368</strain>
    </source>
</reference>
<feature type="region of interest" description="Disordered" evidence="1">
    <location>
        <begin position="1"/>
        <end position="26"/>
    </location>
</feature>
<dbReference type="OrthoDB" id="774557at2759"/>
<feature type="compositionally biased region" description="Low complexity" evidence="1">
    <location>
        <begin position="509"/>
        <end position="526"/>
    </location>
</feature>
<feature type="compositionally biased region" description="Pro residues" evidence="1">
    <location>
        <begin position="147"/>
        <end position="157"/>
    </location>
</feature>
<evidence type="ECO:0000256" key="1">
    <source>
        <dbReference type="SAM" id="MobiDB-lite"/>
    </source>
</evidence>
<feature type="region of interest" description="Disordered" evidence="1">
    <location>
        <begin position="64"/>
        <end position="229"/>
    </location>
</feature>
<dbReference type="GeneID" id="54575043"/>